<proteinExistence type="predicted"/>
<evidence type="ECO:0000313" key="3">
    <source>
        <dbReference type="EMBL" id="KAH7095870.1"/>
    </source>
</evidence>
<dbReference type="EMBL" id="JAGMVJ010000001">
    <property type="protein sequence ID" value="KAH7095870.1"/>
    <property type="molecule type" value="Genomic_DNA"/>
</dbReference>
<accession>A0A8K0RIZ2</accession>
<keyword evidence="4" id="KW-1185">Reference proteome</keyword>
<keyword evidence="1" id="KW-1133">Transmembrane helix</keyword>
<dbReference type="Proteomes" id="UP000813461">
    <property type="component" value="Unassembled WGS sequence"/>
</dbReference>
<reference evidence="3" key="1">
    <citation type="journal article" date="2021" name="Nat. Commun.">
        <title>Genetic determinants of endophytism in the Arabidopsis root mycobiome.</title>
        <authorList>
            <person name="Mesny F."/>
            <person name="Miyauchi S."/>
            <person name="Thiergart T."/>
            <person name="Pickel B."/>
            <person name="Atanasova L."/>
            <person name="Karlsson M."/>
            <person name="Huettel B."/>
            <person name="Barry K.W."/>
            <person name="Haridas S."/>
            <person name="Chen C."/>
            <person name="Bauer D."/>
            <person name="Andreopoulos W."/>
            <person name="Pangilinan J."/>
            <person name="LaButti K."/>
            <person name="Riley R."/>
            <person name="Lipzen A."/>
            <person name="Clum A."/>
            <person name="Drula E."/>
            <person name="Henrissat B."/>
            <person name="Kohler A."/>
            <person name="Grigoriev I.V."/>
            <person name="Martin F.M."/>
            <person name="Hacquard S."/>
        </authorList>
    </citation>
    <scope>NUCLEOTIDE SEQUENCE</scope>
    <source>
        <strain evidence="3">MPI-SDFR-AT-0120</strain>
    </source>
</reference>
<organism evidence="3 4">
    <name type="scientific">Paraphoma chrysanthemicola</name>
    <dbReference type="NCBI Taxonomy" id="798071"/>
    <lineage>
        <taxon>Eukaryota</taxon>
        <taxon>Fungi</taxon>
        <taxon>Dikarya</taxon>
        <taxon>Ascomycota</taxon>
        <taxon>Pezizomycotina</taxon>
        <taxon>Dothideomycetes</taxon>
        <taxon>Pleosporomycetidae</taxon>
        <taxon>Pleosporales</taxon>
        <taxon>Pleosporineae</taxon>
        <taxon>Phaeosphaeriaceae</taxon>
        <taxon>Paraphoma</taxon>
    </lineage>
</organism>
<evidence type="ECO:0000259" key="2">
    <source>
        <dbReference type="Pfam" id="PF06985"/>
    </source>
</evidence>
<name>A0A8K0RIZ2_9PLEO</name>
<keyword evidence="1" id="KW-0812">Transmembrane</keyword>
<sequence>MEPCNPSFIPQSSTVSALYDDLRVASRCIRLVRVHALAETATEDAPIQCQVYVADLDASPVYTTLSYVWGTYSSPPDRVLCNNIPVPITSNCHSALRHLRTINGSFDVWIDAICINQENREEKHQQIGLMGDIYSQASQTFIWLGAGSSTTDRVMGFLNRVEHLQYFFEQGDVDKPVLRKLRSWAAQLFYTKNRYRWDRSTLPHQTSRKSVTKIESESTKCTEDELADFLNCAWISRIWTYQEFLFSSNCFLVCGHAMASMHRIQYHIIYLANAHDRLEHDLRPWLAIIFTRDMYRVRATRARDYNSPLLDYWRFWYKVTQDHLYWFYTLKLLILYAISIVILLPYRTLIPEMSINVSTVLVVVGVVFLVALVTQALLFVWAAVQSTLTHTSYDIGLRYRLPPSDLTGTKSYLQSSFHGRILEILCTRNATEPRDMSFGLDSILRRNAANSDSLVVNYSLSQAEVYSQLTRHFLQETNSFGVLEMAAQRHCPGAPSWIPDYSQKLEYPSGPTDGHDATNGCKAYYRFHPDDPQILIVKGYIGKTVTIVKPLEQDPRPQAKQPSHEPRYYIETAICKGTSYQQAQVGDKVALIAGMDVPVIVRGDGHAVKLVAPAILQYKFATNKIDGTYSRNIMLGHAWNNYDRDRRRKWVQEQRDIGVKDVDALELDPAVYLDDVLIS</sequence>
<comment type="caution">
    <text evidence="3">The sequence shown here is derived from an EMBL/GenBank/DDBJ whole genome shotgun (WGS) entry which is preliminary data.</text>
</comment>
<dbReference type="InterPro" id="IPR052895">
    <property type="entry name" value="HetReg/Transcr_Mod"/>
</dbReference>
<dbReference type="PANTHER" id="PTHR24148">
    <property type="entry name" value="ANKYRIN REPEAT DOMAIN-CONTAINING PROTEIN 39 HOMOLOG-RELATED"/>
    <property type="match status" value="1"/>
</dbReference>
<dbReference type="Pfam" id="PF06985">
    <property type="entry name" value="HET"/>
    <property type="match status" value="1"/>
</dbReference>
<dbReference type="InterPro" id="IPR010730">
    <property type="entry name" value="HET"/>
</dbReference>
<keyword evidence="1" id="KW-0472">Membrane</keyword>
<feature type="transmembrane region" description="Helical" evidence="1">
    <location>
        <begin position="325"/>
        <end position="346"/>
    </location>
</feature>
<evidence type="ECO:0000256" key="1">
    <source>
        <dbReference type="SAM" id="Phobius"/>
    </source>
</evidence>
<feature type="domain" description="Heterokaryon incompatibility" evidence="2">
    <location>
        <begin position="62"/>
        <end position="243"/>
    </location>
</feature>
<dbReference type="AlphaFoldDB" id="A0A8K0RIZ2"/>
<protein>
    <submittedName>
        <fullName evidence="3">Heterokaryon incompatibility protein-domain-containing protein</fullName>
    </submittedName>
</protein>
<gene>
    <name evidence="3" type="ORF">FB567DRAFT_42338</name>
</gene>
<feature type="transmembrane region" description="Helical" evidence="1">
    <location>
        <begin position="358"/>
        <end position="384"/>
    </location>
</feature>
<dbReference type="PANTHER" id="PTHR24148:SF64">
    <property type="entry name" value="HETEROKARYON INCOMPATIBILITY DOMAIN-CONTAINING PROTEIN"/>
    <property type="match status" value="1"/>
</dbReference>
<dbReference type="OrthoDB" id="3742224at2759"/>
<evidence type="ECO:0000313" key="4">
    <source>
        <dbReference type="Proteomes" id="UP000813461"/>
    </source>
</evidence>